<dbReference type="RefSeq" id="WP_190932139.1">
    <property type="nucleotide sequence ID" value="NZ_JACXJA010000061.1"/>
</dbReference>
<sequence length="146" mass="16144">MLPKAWTQWLVRLTETFGFHGNKGKQPYSSMIGRPMATLLLLSMVLPGFEGTAEGAARLNASVSFTDRHIVIRNTGAAVWKQAKISIDGDYAYRAEWVPRGTISIAYAEIVDAAGEAYEPRPGVHPHVRIEVSAADGKPVIFERYR</sequence>
<accession>A0A927CH43</accession>
<dbReference type="EMBL" id="JACXJA010000061">
    <property type="protein sequence ID" value="MBD2866528.1"/>
    <property type="molecule type" value="Genomic_DNA"/>
</dbReference>
<comment type="caution">
    <text evidence="1">The sequence shown here is derived from an EMBL/GenBank/DDBJ whole genome shotgun (WGS) entry which is preliminary data.</text>
</comment>
<dbReference type="Proteomes" id="UP000639396">
    <property type="component" value="Unassembled WGS sequence"/>
</dbReference>
<dbReference type="AlphaFoldDB" id="A0A927CH43"/>
<gene>
    <name evidence="1" type="ORF">IDH45_31610</name>
</gene>
<evidence type="ECO:0000313" key="2">
    <source>
        <dbReference type="Proteomes" id="UP000639396"/>
    </source>
</evidence>
<name>A0A927CH43_9BACL</name>
<keyword evidence="2" id="KW-1185">Reference proteome</keyword>
<reference evidence="1" key="1">
    <citation type="submission" date="2020-09" db="EMBL/GenBank/DDBJ databases">
        <title>A novel bacterium of genus Paenibacillus, isolated from South China Sea.</title>
        <authorList>
            <person name="Huang H."/>
            <person name="Mo K."/>
            <person name="Hu Y."/>
        </authorList>
    </citation>
    <scope>NUCLEOTIDE SEQUENCE</scope>
    <source>
        <strain evidence="1">IB182363</strain>
    </source>
</reference>
<proteinExistence type="predicted"/>
<evidence type="ECO:0000313" key="1">
    <source>
        <dbReference type="EMBL" id="MBD2866528.1"/>
    </source>
</evidence>
<organism evidence="1 2">
    <name type="scientific">Paenibacillus oceani</name>
    <dbReference type="NCBI Taxonomy" id="2772510"/>
    <lineage>
        <taxon>Bacteria</taxon>
        <taxon>Bacillati</taxon>
        <taxon>Bacillota</taxon>
        <taxon>Bacilli</taxon>
        <taxon>Bacillales</taxon>
        <taxon>Paenibacillaceae</taxon>
        <taxon>Paenibacillus</taxon>
    </lineage>
</organism>
<protein>
    <submittedName>
        <fullName evidence="1">Uncharacterized protein</fullName>
    </submittedName>
</protein>